<keyword evidence="2" id="KW-1185">Reference proteome</keyword>
<dbReference type="Proteomes" id="UP000246303">
    <property type="component" value="Unassembled WGS sequence"/>
</dbReference>
<sequence>MDIDHKRSEKVISDSFKAGREAPLNLSTADRPDVITSNLIKVSLMRKFARTSMIMLSAAALLGTMALPASAADTKSATNDATVTIEAGFLVLDTTAATLTLAHTGASAKVSTATGTLTGVNVSDLNGDGLGWASSVSLNELKFGDEIITLADATYVNAMTAQTGTVTTGGAAGTITAPAGGNSDVTFDTTVTVQVPNTVKTGTYTGTLTHSLL</sequence>
<evidence type="ECO:0000313" key="1">
    <source>
        <dbReference type="EMBL" id="PXA63917.1"/>
    </source>
</evidence>
<proteinExistence type="predicted"/>
<evidence type="ECO:0008006" key="3">
    <source>
        <dbReference type="Google" id="ProtNLM"/>
    </source>
</evidence>
<accession>A0A2V3DMC2</accession>
<dbReference type="EMBL" id="QHLZ01000020">
    <property type="protein sequence ID" value="PXA63917.1"/>
    <property type="molecule type" value="Genomic_DNA"/>
</dbReference>
<organism evidence="1 2">
    <name type="scientific">Arthrobacter psychrochitiniphilus</name>
    <dbReference type="NCBI Taxonomy" id="291045"/>
    <lineage>
        <taxon>Bacteria</taxon>
        <taxon>Bacillati</taxon>
        <taxon>Actinomycetota</taxon>
        <taxon>Actinomycetes</taxon>
        <taxon>Micrococcales</taxon>
        <taxon>Micrococcaceae</taxon>
        <taxon>Arthrobacter</taxon>
    </lineage>
</organism>
<gene>
    <name evidence="1" type="ORF">CVS29_17830</name>
</gene>
<comment type="caution">
    <text evidence="1">The sequence shown here is derived from an EMBL/GenBank/DDBJ whole genome shotgun (WGS) entry which is preliminary data.</text>
</comment>
<name>A0A2V3DMC2_9MICC</name>
<reference evidence="1 2" key="1">
    <citation type="submission" date="2018-05" db="EMBL/GenBank/DDBJ databases">
        <title>Genetic diversity of glacier-inhabiting Cryobacterium bacteria in China and description of Cryobacterium mengkeensis sp. nov. and Arthrobacter glacialis sp. nov.</title>
        <authorList>
            <person name="Liu Q."/>
            <person name="Xin Y.-H."/>
        </authorList>
    </citation>
    <scope>NUCLEOTIDE SEQUENCE [LARGE SCALE GENOMIC DNA]</scope>
    <source>
        <strain evidence="1 2">GP3</strain>
    </source>
</reference>
<protein>
    <recommendedName>
        <fullName evidence="3">WxL domain-containing protein</fullName>
    </recommendedName>
</protein>
<dbReference type="AlphaFoldDB" id="A0A2V3DMC2"/>
<evidence type="ECO:0000313" key="2">
    <source>
        <dbReference type="Proteomes" id="UP000246303"/>
    </source>
</evidence>